<dbReference type="AlphaFoldDB" id="A0A1F6A5I6"/>
<feature type="transmembrane region" description="Helical" evidence="1">
    <location>
        <begin position="174"/>
        <end position="201"/>
    </location>
</feature>
<dbReference type="EMBL" id="MFJN01000060">
    <property type="protein sequence ID" value="OGG20028.1"/>
    <property type="molecule type" value="Genomic_DNA"/>
</dbReference>
<feature type="transmembrane region" description="Helical" evidence="1">
    <location>
        <begin position="363"/>
        <end position="384"/>
    </location>
</feature>
<feature type="transmembrane region" description="Helical" evidence="1">
    <location>
        <begin position="7"/>
        <end position="27"/>
    </location>
</feature>
<feature type="transmembrane region" description="Helical" evidence="1">
    <location>
        <begin position="419"/>
        <end position="442"/>
    </location>
</feature>
<accession>A0A1F6A5I6</accession>
<evidence type="ECO:0008006" key="4">
    <source>
        <dbReference type="Google" id="ProtNLM"/>
    </source>
</evidence>
<comment type="caution">
    <text evidence="2">The sequence shown here is derived from an EMBL/GenBank/DDBJ whole genome shotgun (WGS) entry which is preliminary data.</text>
</comment>
<name>A0A1F6A5I6_9BACT</name>
<feature type="transmembrane region" description="Helical" evidence="1">
    <location>
        <begin position="124"/>
        <end position="143"/>
    </location>
</feature>
<feature type="transmembrane region" description="Helical" evidence="1">
    <location>
        <begin position="213"/>
        <end position="234"/>
    </location>
</feature>
<keyword evidence="1" id="KW-0472">Membrane</keyword>
<keyword evidence="1" id="KW-1133">Transmembrane helix</keyword>
<organism evidence="2 3">
    <name type="scientific">Candidatus Gottesmanbacteria bacterium RIFCSPHIGHO2_02_FULL_40_13</name>
    <dbReference type="NCBI Taxonomy" id="1798384"/>
    <lineage>
        <taxon>Bacteria</taxon>
        <taxon>Candidatus Gottesmaniibacteriota</taxon>
    </lineage>
</organism>
<sequence>MPKEAKFTGHLLIIILASFIIRLPLFFSNNAFTTPDSDGYYKLERKLSGGKILNLVFNDERTPFYLAFLHLGMILTGNHNPNYQSSEFYKGAYLITSLQTIFGILGISLIYLTLKKIRVNPQKALLFSLFLSLNIMIFSWEKILLTESLTIFLLILIFYIAVNLLIYNTKPYKLLLILCSMALFLLKPIYLGLPILFLIIYLSHNYQREKISFVIIFLIIYSTLPVSYIGYNFLERKYLGINHITDINMLGKIMQFNLSITNAQKFPYFYETLSDYRQKKLPQMPYRFLEYYDPEIYDHTEKLNTLAGFNSKVISSNLREFLTRSALQIPSAMLENSEIINTVIPPSGVTNLIYLNLFKLYSAIQYLTLISIPFLFISVFLFFRKRNNLKLAVIFLAGLISFYQIVLSVFFSYGEFGRLIVVVQPFLYLFTFYWCGQLWLFLKKTSKLAQ</sequence>
<proteinExistence type="predicted"/>
<feature type="transmembrane region" description="Helical" evidence="1">
    <location>
        <begin position="391"/>
        <end position="413"/>
    </location>
</feature>
<feature type="transmembrane region" description="Helical" evidence="1">
    <location>
        <begin position="149"/>
        <end position="167"/>
    </location>
</feature>
<evidence type="ECO:0000313" key="3">
    <source>
        <dbReference type="Proteomes" id="UP000177092"/>
    </source>
</evidence>
<reference evidence="2 3" key="1">
    <citation type="journal article" date="2016" name="Nat. Commun.">
        <title>Thousands of microbial genomes shed light on interconnected biogeochemical processes in an aquifer system.</title>
        <authorList>
            <person name="Anantharaman K."/>
            <person name="Brown C.T."/>
            <person name="Hug L.A."/>
            <person name="Sharon I."/>
            <person name="Castelle C.J."/>
            <person name="Probst A.J."/>
            <person name="Thomas B.C."/>
            <person name="Singh A."/>
            <person name="Wilkins M.J."/>
            <person name="Karaoz U."/>
            <person name="Brodie E.L."/>
            <person name="Williams K.H."/>
            <person name="Hubbard S.S."/>
            <person name="Banfield J.F."/>
        </authorList>
    </citation>
    <scope>NUCLEOTIDE SEQUENCE [LARGE SCALE GENOMIC DNA]</scope>
</reference>
<dbReference type="Proteomes" id="UP000177092">
    <property type="component" value="Unassembled WGS sequence"/>
</dbReference>
<feature type="transmembrane region" description="Helical" evidence="1">
    <location>
        <begin position="91"/>
        <end position="112"/>
    </location>
</feature>
<keyword evidence="1" id="KW-0812">Transmembrane</keyword>
<evidence type="ECO:0000256" key="1">
    <source>
        <dbReference type="SAM" id="Phobius"/>
    </source>
</evidence>
<protein>
    <recommendedName>
        <fullName evidence="4">Glycosyltransferase RgtA/B/C/D-like domain-containing protein</fullName>
    </recommendedName>
</protein>
<gene>
    <name evidence="2" type="ORF">A3D03_06350</name>
</gene>
<evidence type="ECO:0000313" key="2">
    <source>
        <dbReference type="EMBL" id="OGG20028.1"/>
    </source>
</evidence>